<dbReference type="Proteomes" id="UP000230056">
    <property type="component" value="Chromosome"/>
</dbReference>
<sequence>MMEKDEKIYESKIMHIFDKNVILAITISILITYFMGGNISYIIIGIIVLLSLYILTFKKIRIVVRNNELVYNYKQNNEIFNFDRYRFKAIVRGERRQYRLEATNENGEVKLINCNYLGWKNFKELINELKIDTEYIN</sequence>
<protein>
    <submittedName>
        <fullName evidence="2">Uncharacterized protein</fullName>
    </submittedName>
</protein>
<proteinExistence type="predicted"/>
<gene>
    <name evidence="2" type="ORF">CTM72_05570</name>
</gene>
<keyword evidence="1" id="KW-0472">Membrane</keyword>
<dbReference type="AlphaFoldDB" id="A0A2D3NV38"/>
<dbReference type="RefSeq" id="WP_100024771.1">
    <property type="nucleotide sequence ID" value="NZ_CP024699.1"/>
</dbReference>
<keyword evidence="1" id="KW-0812">Transmembrane</keyword>
<evidence type="ECO:0000313" key="2">
    <source>
        <dbReference type="EMBL" id="ATV59267.1"/>
    </source>
</evidence>
<dbReference type="EMBL" id="CP024699">
    <property type="protein sequence ID" value="ATV59267.1"/>
    <property type="molecule type" value="Genomic_DNA"/>
</dbReference>
<name>A0A2D3NV38_9FUSO</name>
<accession>A0A2D3NV38</accession>
<keyword evidence="1" id="KW-1133">Transmembrane helix</keyword>
<reference evidence="2 3" key="1">
    <citation type="submission" date="2017-11" db="EMBL/GenBank/DDBJ databases">
        <title>Genome sequencing of Fusobacterium periodonticum KCOM 1261.</title>
        <authorList>
            <person name="Kook J.-K."/>
            <person name="Park S.-N."/>
            <person name="Lim Y.K."/>
        </authorList>
    </citation>
    <scope>NUCLEOTIDE SEQUENCE [LARGE SCALE GENOMIC DNA]</scope>
    <source>
        <strain evidence="2 3">KCOM 1261</strain>
    </source>
</reference>
<organism evidence="2 3">
    <name type="scientific">Fusobacterium pseudoperiodonticum</name>
    <dbReference type="NCBI Taxonomy" id="2663009"/>
    <lineage>
        <taxon>Bacteria</taxon>
        <taxon>Fusobacteriati</taxon>
        <taxon>Fusobacteriota</taxon>
        <taxon>Fusobacteriia</taxon>
        <taxon>Fusobacteriales</taxon>
        <taxon>Fusobacteriaceae</taxon>
        <taxon>Fusobacterium</taxon>
    </lineage>
</organism>
<evidence type="ECO:0000313" key="3">
    <source>
        <dbReference type="Proteomes" id="UP000230056"/>
    </source>
</evidence>
<feature type="transmembrane region" description="Helical" evidence="1">
    <location>
        <begin position="39"/>
        <end position="57"/>
    </location>
</feature>
<evidence type="ECO:0000256" key="1">
    <source>
        <dbReference type="SAM" id="Phobius"/>
    </source>
</evidence>
<feature type="transmembrane region" description="Helical" evidence="1">
    <location>
        <begin position="12"/>
        <end position="33"/>
    </location>
</feature>